<keyword evidence="1" id="KW-0472">Membrane</keyword>
<dbReference type="PROSITE" id="PS51724">
    <property type="entry name" value="SPOR"/>
    <property type="match status" value="1"/>
</dbReference>
<dbReference type="InterPro" id="IPR007730">
    <property type="entry name" value="SPOR-like_dom"/>
</dbReference>
<dbReference type="EMBL" id="SLZU01000001">
    <property type="protein sequence ID" value="TCS66956.1"/>
    <property type="molecule type" value="Genomic_DNA"/>
</dbReference>
<gene>
    <name evidence="3" type="ORF">EDD52_10145</name>
</gene>
<comment type="caution">
    <text evidence="3">The sequence shown here is derived from an EMBL/GenBank/DDBJ whole genome shotgun (WGS) entry which is preliminary data.</text>
</comment>
<keyword evidence="1" id="KW-1133">Transmembrane helix</keyword>
<dbReference type="AlphaFoldDB" id="A0A4R3JL00"/>
<dbReference type="SUPFAM" id="SSF110997">
    <property type="entry name" value="Sporulation related repeat"/>
    <property type="match status" value="1"/>
</dbReference>
<reference evidence="3 4" key="1">
    <citation type="submission" date="2019-03" db="EMBL/GenBank/DDBJ databases">
        <title>Genomic Encyclopedia of Type Strains, Phase IV (KMG-IV): sequencing the most valuable type-strain genomes for metagenomic binning, comparative biology and taxonomic classification.</title>
        <authorList>
            <person name="Goeker M."/>
        </authorList>
    </citation>
    <scope>NUCLEOTIDE SEQUENCE [LARGE SCALE GENOMIC DNA]</scope>
    <source>
        <strain evidence="3 4">DSM 104836</strain>
    </source>
</reference>
<dbReference type="GO" id="GO:0042834">
    <property type="term" value="F:peptidoglycan binding"/>
    <property type="evidence" value="ECO:0007669"/>
    <property type="project" value="InterPro"/>
</dbReference>
<keyword evidence="1" id="KW-0812">Transmembrane</keyword>
<dbReference type="RefSeq" id="WP_243651791.1">
    <property type="nucleotide sequence ID" value="NZ_SLZU01000001.1"/>
</dbReference>
<dbReference type="Proteomes" id="UP000295696">
    <property type="component" value="Unassembled WGS sequence"/>
</dbReference>
<accession>A0A4R3JL00</accession>
<dbReference type="InterPro" id="IPR036680">
    <property type="entry name" value="SPOR-like_sf"/>
</dbReference>
<organism evidence="3 4">
    <name type="scientific">Primorskyibacter sedentarius</name>
    <dbReference type="NCBI Taxonomy" id="745311"/>
    <lineage>
        <taxon>Bacteria</taxon>
        <taxon>Pseudomonadati</taxon>
        <taxon>Pseudomonadota</taxon>
        <taxon>Alphaproteobacteria</taxon>
        <taxon>Rhodobacterales</taxon>
        <taxon>Roseobacteraceae</taxon>
        <taxon>Primorskyibacter</taxon>
    </lineage>
</organism>
<keyword evidence="4" id="KW-1185">Reference proteome</keyword>
<feature type="domain" description="SPOR" evidence="2">
    <location>
        <begin position="231"/>
        <end position="316"/>
    </location>
</feature>
<name>A0A4R3JL00_9RHOB</name>
<proteinExistence type="predicted"/>
<evidence type="ECO:0000313" key="4">
    <source>
        <dbReference type="Proteomes" id="UP000295696"/>
    </source>
</evidence>
<evidence type="ECO:0000259" key="2">
    <source>
        <dbReference type="PROSITE" id="PS51724"/>
    </source>
</evidence>
<feature type="transmembrane region" description="Helical" evidence="1">
    <location>
        <begin position="22"/>
        <end position="43"/>
    </location>
</feature>
<sequence>MAEIPMNGHGGVPQSSSGFATMANWAGAVVSMALLVGVGVWGYKLIMRDVSGVPVVRAAEGPMRVAPDNPGGSAAEHQGLAVNQVAGTGTAAPPPDQLTLAPRPLDLTQEDAPQPTLSARAAKEDEAEAGGLPFLSSAGNDDFTVTDDAATKSEGTVDSDAFLKSVLAEAAEEDVDPAVLEGELEEQETATRFPGTLGQSLRPRIRPGGLRTAALAVTPVAKTTEEIASTNIPAGTPVVQLGAFDSVAVARSEWDRLNGRFTDFLADKSRVIQKASSGGRTFYRLRAHGFDDINDARRLCAALQAGKAECIPVSTR</sequence>
<protein>
    <submittedName>
        <fullName evidence="3">Sporulation related protein</fullName>
    </submittedName>
</protein>
<evidence type="ECO:0000256" key="1">
    <source>
        <dbReference type="SAM" id="Phobius"/>
    </source>
</evidence>
<dbReference type="Pfam" id="PF05036">
    <property type="entry name" value="SPOR"/>
    <property type="match status" value="1"/>
</dbReference>
<dbReference type="Gene3D" id="3.30.70.1070">
    <property type="entry name" value="Sporulation related repeat"/>
    <property type="match status" value="1"/>
</dbReference>
<evidence type="ECO:0000313" key="3">
    <source>
        <dbReference type="EMBL" id="TCS66956.1"/>
    </source>
</evidence>